<comment type="subcellular location">
    <subcellularLocation>
        <location evidence="4">Membrane</location>
        <topology evidence="4">Multi-pass membrane protein</topology>
    </subcellularLocation>
</comment>
<reference evidence="6 7" key="1">
    <citation type="journal article" date="2019" name="PLoS Biol.">
        <title>Sex chromosomes control vertical transmission of feminizing Wolbachia symbionts in an isopod.</title>
        <authorList>
            <person name="Becking T."/>
            <person name="Chebbi M.A."/>
            <person name="Giraud I."/>
            <person name="Moumen B."/>
            <person name="Laverre T."/>
            <person name="Caubet Y."/>
            <person name="Peccoud J."/>
            <person name="Gilbert C."/>
            <person name="Cordaux R."/>
        </authorList>
    </citation>
    <scope>NUCLEOTIDE SEQUENCE [LARGE SCALE GENOMIC DNA]</scope>
    <source>
        <strain evidence="6">ANa2</strain>
        <tissue evidence="6">Whole body excluding digestive tract and cuticle</tissue>
    </source>
</reference>
<accession>A0A5N5SRU2</accession>
<keyword evidence="3 4" id="KW-0472">Membrane</keyword>
<keyword evidence="2 4" id="KW-1133">Transmembrane helix</keyword>
<name>A0A5N5SRU2_9CRUS</name>
<dbReference type="GO" id="GO:0016020">
    <property type="term" value="C:membrane"/>
    <property type="evidence" value="ECO:0007669"/>
    <property type="project" value="UniProtKB-SubCell"/>
</dbReference>
<sequence length="186" mass="20933">MDHKSHEELSPQLHKSHEYHVMNSDKATTSSPDLHSGHDTSSSSDSHDSLHLGFHGGINDCKFEENLKLYKEEKQNLIPNFISVKTSINVDEDKFNNTSENNTNDKNLEEFPLPSSSVDCCKKKKKTSEIKSWLILGLYYSSNYILGTFLMLIAMNYNSYLVVAMCLGVTAGKLFALHLKTKVVTS</sequence>
<feature type="transmembrane region" description="Helical" evidence="4">
    <location>
        <begin position="133"/>
        <end position="154"/>
    </location>
</feature>
<keyword evidence="7" id="KW-1185">Reference proteome</keyword>
<dbReference type="Pfam" id="PF04145">
    <property type="entry name" value="Ctr"/>
    <property type="match status" value="1"/>
</dbReference>
<dbReference type="GO" id="GO:0005375">
    <property type="term" value="F:copper ion transmembrane transporter activity"/>
    <property type="evidence" value="ECO:0007669"/>
    <property type="project" value="UniProtKB-UniRule"/>
</dbReference>
<dbReference type="EMBL" id="SEYY01021245">
    <property type="protein sequence ID" value="KAB7496558.1"/>
    <property type="molecule type" value="Genomic_DNA"/>
</dbReference>
<evidence type="ECO:0000313" key="6">
    <source>
        <dbReference type="EMBL" id="KAB7496558.1"/>
    </source>
</evidence>
<feature type="transmembrane region" description="Helical" evidence="4">
    <location>
        <begin position="160"/>
        <end position="179"/>
    </location>
</feature>
<protein>
    <recommendedName>
        <fullName evidence="4">Copper transport protein</fullName>
    </recommendedName>
</protein>
<proteinExistence type="inferred from homology"/>
<feature type="region of interest" description="Disordered" evidence="5">
    <location>
        <begin position="25"/>
        <end position="48"/>
    </location>
</feature>
<keyword evidence="1 4" id="KW-0812">Transmembrane</keyword>
<evidence type="ECO:0000256" key="1">
    <source>
        <dbReference type="ARBA" id="ARBA00022692"/>
    </source>
</evidence>
<dbReference type="InterPro" id="IPR007274">
    <property type="entry name" value="Cop_transporter"/>
</dbReference>
<gene>
    <name evidence="6" type="ORF">Anas_05670</name>
</gene>
<evidence type="ECO:0000256" key="2">
    <source>
        <dbReference type="ARBA" id="ARBA00022989"/>
    </source>
</evidence>
<comment type="similarity">
    <text evidence="4">Belongs to the copper transporter (Ctr) (TC 1.A.56) family. SLC31A subfamily.</text>
</comment>
<keyword evidence="4" id="KW-0813">Transport</keyword>
<dbReference type="AlphaFoldDB" id="A0A5N5SRU2"/>
<keyword evidence="4" id="KW-0187">Copper transport</keyword>
<evidence type="ECO:0000256" key="5">
    <source>
        <dbReference type="SAM" id="MobiDB-lite"/>
    </source>
</evidence>
<evidence type="ECO:0000256" key="4">
    <source>
        <dbReference type="RuleBase" id="RU367022"/>
    </source>
</evidence>
<keyword evidence="4" id="KW-0406">Ion transport</keyword>
<keyword evidence="4" id="KW-0186">Copper</keyword>
<evidence type="ECO:0000256" key="3">
    <source>
        <dbReference type="ARBA" id="ARBA00023136"/>
    </source>
</evidence>
<comment type="caution">
    <text evidence="6">The sequence shown here is derived from an EMBL/GenBank/DDBJ whole genome shotgun (WGS) entry which is preliminary data.</text>
</comment>
<organism evidence="6 7">
    <name type="scientific">Armadillidium nasatum</name>
    <dbReference type="NCBI Taxonomy" id="96803"/>
    <lineage>
        <taxon>Eukaryota</taxon>
        <taxon>Metazoa</taxon>
        <taxon>Ecdysozoa</taxon>
        <taxon>Arthropoda</taxon>
        <taxon>Crustacea</taxon>
        <taxon>Multicrustacea</taxon>
        <taxon>Malacostraca</taxon>
        <taxon>Eumalacostraca</taxon>
        <taxon>Peracarida</taxon>
        <taxon>Isopoda</taxon>
        <taxon>Oniscidea</taxon>
        <taxon>Crinocheta</taxon>
        <taxon>Armadillidiidae</taxon>
        <taxon>Armadillidium</taxon>
    </lineage>
</organism>
<dbReference type="OrthoDB" id="10395839at2759"/>
<evidence type="ECO:0000313" key="7">
    <source>
        <dbReference type="Proteomes" id="UP000326759"/>
    </source>
</evidence>
<dbReference type="Proteomes" id="UP000326759">
    <property type="component" value="Unassembled WGS sequence"/>
</dbReference>